<sequence>MFSWPSQAENPGVDLVILKLGISRKNLQVKKRNHWQWEERTGETKMKVSHLEEYSTLELSASEAHLRVIPLVSQVNLYNSARLEHQVTAQTPSPCEHNELLTECSRRLLGRGKLRRLCGCHPAKCCGTL</sequence>
<accession>A0AAV7UM07</accession>
<name>A0AAV7UM07_PLEWA</name>
<keyword evidence="2" id="KW-1185">Reference proteome</keyword>
<dbReference type="EMBL" id="JANPWB010000005">
    <property type="protein sequence ID" value="KAJ1189345.1"/>
    <property type="molecule type" value="Genomic_DNA"/>
</dbReference>
<comment type="caution">
    <text evidence="1">The sequence shown here is derived from an EMBL/GenBank/DDBJ whole genome shotgun (WGS) entry which is preliminary data.</text>
</comment>
<organism evidence="1 2">
    <name type="scientific">Pleurodeles waltl</name>
    <name type="common">Iberian ribbed newt</name>
    <dbReference type="NCBI Taxonomy" id="8319"/>
    <lineage>
        <taxon>Eukaryota</taxon>
        <taxon>Metazoa</taxon>
        <taxon>Chordata</taxon>
        <taxon>Craniata</taxon>
        <taxon>Vertebrata</taxon>
        <taxon>Euteleostomi</taxon>
        <taxon>Amphibia</taxon>
        <taxon>Batrachia</taxon>
        <taxon>Caudata</taxon>
        <taxon>Salamandroidea</taxon>
        <taxon>Salamandridae</taxon>
        <taxon>Pleurodelinae</taxon>
        <taxon>Pleurodeles</taxon>
    </lineage>
</organism>
<protein>
    <submittedName>
        <fullName evidence="1">Uncharacterized protein</fullName>
    </submittedName>
</protein>
<proteinExistence type="predicted"/>
<evidence type="ECO:0000313" key="2">
    <source>
        <dbReference type="Proteomes" id="UP001066276"/>
    </source>
</evidence>
<gene>
    <name evidence="1" type="ORF">NDU88_006093</name>
</gene>
<dbReference type="Proteomes" id="UP001066276">
    <property type="component" value="Chromosome 3_1"/>
</dbReference>
<evidence type="ECO:0000313" key="1">
    <source>
        <dbReference type="EMBL" id="KAJ1189345.1"/>
    </source>
</evidence>
<dbReference type="AlphaFoldDB" id="A0AAV7UM07"/>
<reference evidence="1" key="1">
    <citation type="journal article" date="2022" name="bioRxiv">
        <title>Sequencing and chromosome-scale assembly of the giantPleurodeles waltlgenome.</title>
        <authorList>
            <person name="Brown T."/>
            <person name="Elewa A."/>
            <person name="Iarovenko S."/>
            <person name="Subramanian E."/>
            <person name="Araus A.J."/>
            <person name="Petzold A."/>
            <person name="Susuki M."/>
            <person name="Suzuki K.-i.T."/>
            <person name="Hayashi T."/>
            <person name="Toyoda A."/>
            <person name="Oliveira C."/>
            <person name="Osipova E."/>
            <person name="Leigh N.D."/>
            <person name="Simon A."/>
            <person name="Yun M.H."/>
        </authorList>
    </citation>
    <scope>NUCLEOTIDE SEQUENCE</scope>
    <source>
        <strain evidence="1">20211129_DDA</strain>
        <tissue evidence="1">Liver</tissue>
    </source>
</reference>